<evidence type="ECO:0000313" key="1">
    <source>
        <dbReference type="EMBL" id="QBK85085.1"/>
    </source>
</evidence>
<proteinExistence type="predicted"/>
<name>A0A481YQR1_9VIRU</name>
<dbReference type="EMBL" id="MK500302">
    <property type="protein sequence ID" value="QBK85085.1"/>
    <property type="molecule type" value="Genomic_DNA"/>
</dbReference>
<gene>
    <name evidence="1" type="ORF">LCDPAC02_02840</name>
</gene>
<protein>
    <submittedName>
        <fullName evidence="1">Uncharacterized protein</fullName>
    </submittedName>
</protein>
<sequence length="156" mass="19156">MFDFLEQEINLLQLKQDITFKPKTKSKRDIVVCCRKPYKNEVIDYNFVKENIYFVIDNKCLILCMKYHVELLIIDYLFIFDDITKKYLKYETDELELEYEWPSDYEIIGVDKIENKTKNQNKYVLYFEMKNILNYQKENFTDMIRDELDRNICNIC</sequence>
<reference evidence="1" key="1">
    <citation type="journal article" date="2019" name="MBio">
        <title>Virus Genomes from Deep Sea Sediments Expand the Ocean Megavirome and Support Independent Origins of Viral Gigantism.</title>
        <authorList>
            <person name="Backstrom D."/>
            <person name="Yutin N."/>
            <person name="Jorgensen S.L."/>
            <person name="Dharamshi J."/>
            <person name="Homa F."/>
            <person name="Zaremba-Niedwiedzka K."/>
            <person name="Spang A."/>
            <person name="Wolf Y.I."/>
            <person name="Koonin E.V."/>
            <person name="Ettema T.J."/>
        </authorList>
    </citation>
    <scope>NUCLEOTIDE SEQUENCE</scope>
</reference>
<accession>A0A481YQR1</accession>
<organism evidence="1">
    <name type="scientific">Pithovirus LCDPAC02</name>
    <dbReference type="NCBI Taxonomy" id="2506601"/>
    <lineage>
        <taxon>Viruses</taxon>
        <taxon>Pithoviruses</taxon>
    </lineage>
</organism>